<dbReference type="AlphaFoldDB" id="M4ZSS7"/>
<keyword evidence="2" id="KW-0472">Membrane</keyword>
<dbReference type="Proteomes" id="UP000011841">
    <property type="component" value="Chromosome"/>
</dbReference>
<dbReference type="GO" id="GO:0051205">
    <property type="term" value="P:protein insertion into membrane"/>
    <property type="evidence" value="ECO:0007669"/>
    <property type="project" value="TreeGrafter"/>
</dbReference>
<dbReference type="GO" id="GO:1990063">
    <property type="term" value="C:Bam protein complex"/>
    <property type="evidence" value="ECO:0007669"/>
    <property type="project" value="TreeGrafter"/>
</dbReference>
<evidence type="ECO:0000256" key="3">
    <source>
        <dbReference type="ARBA" id="ARBA00023237"/>
    </source>
</evidence>
<evidence type="ECO:0000313" key="6">
    <source>
        <dbReference type="Proteomes" id="UP000011841"/>
    </source>
</evidence>
<gene>
    <name evidence="5" type="ORF">S58_33280</name>
</gene>
<sequence length="196" mass="21922">MKNPRLSPDPVRGHVAIRKFARYVNAQPDARGRDPIFEKMTQTMRTTARMLSRGLSTRLRTAGAIALTCLALAACTGEQFQKGYILPPGALEQIPIGASQDQVLIVMGTPSTVATLDGEVFYYISQRAERPVAFMNQKMVDQRVIAVYFDKNRQVRRLANYGLKDGKIFDFVSRTTPTSGQELSYLTPLFKLLSFN</sequence>
<dbReference type="PANTHER" id="PTHR37482">
    <property type="entry name" value="OUTER MEMBRANE PROTEIN ASSEMBLY FACTOR BAME"/>
    <property type="match status" value="1"/>
</dbReference>
<dbReference type="STRING" id="1245469.S58_33280"/>
<dbReference type="GO" id="GO:0030674">
    <property type="term" value="F:protein-macromolecule adaptor activity"/>
    <property type="evidence" value="ECO:0007669"/>
    <property type="project" value="TreeGrafter"/>
</dbReference>
<feature type="domain" description="Outer membrane protein assembly factor BamE" evidence="4">
    <location>
        <begin position="83"/>
        <end position="157"/>
    </location>
</feature>
<dbReference type="HOGENOM" id="CLU_104933_1_0_5"/>
<accession>M4ZSS7</accession>
<protein>
    <recommendedName>
        <fullName evidence="4">Outer membrane protein assembly factor BamE domain-containing protein</fullName>
    </recommendedName>
</protein>
<dbReference type="FunFam" id="3.30.1450.10:FF:000005">
    <property type="entry name" value="Cell envelope protein SmpA"/>
    <property type="match status" value="1"/>
</dbReference>
<dbReference type="GO" id="GO:0043165">
    <property type="term" value="P:Gram-negative-bacterium-type cell outer membrane assembly"/>
    <property type="evidence" value="ECO:0007669"/>
    <property type="project" value="TreeGrafter"/>
</dbReference>
<keyword evidence="1" id="KW-0732">Signal</keyword>
<evidence type="ECO:0000256" key="2">
    <source>
        <dbReference type="ARBA" id="ARBA00023136"/>
    </source>
</evidence>
<dbReference type="InterPro" id="IPR037873">
    <property type="entry name" value="BamE-like"/>
</dbReference>
<dbReference type="EMBL" id="AP012603">
    <property type="protein sequence ID" value="BAM89325.1"/>
    <property type="molecule type" value="Genomic_DNA"/>
</dbReference>
<dbReference type="InterPro" id="IPR007450">
    <property type="entry name" value="BamE_dom"/>
</dbReference>
<dbReference type="Gene3D" id="3.30.1450.10">
    <property type="match status" value="1"/>
</dbReference>
<dbReference type="PANTHER" id="PTHR37482:SF1">
    <property type="entry name" value="OUTER MEMBRANE PROTEIN ASSEMBLY FACTOR BAME"/>
    <property type="match status" value="1"/>
</dbReference>
<evidence type="ECO:0000256" key="1">
    <source>
        <dbReference type="ARBA" id="ARBA00022729"/>
    </source>
</evidence>
<keyword evidence="6" id="KW-1185">Reference proteome</keyword>
<dbReference type="Pfam" id="PF04355">
    <property type="entry name" value="BamE"/>
    <property type="match status" value="1"/>
</dbReference>
<name>M4ZSS7_9BRAD</name>
<organism evidence="5 6">
    <name type="scientific">Bradyrhizobium oligotrophicum S58</name>
    <dbReference type="NCBI Taxonomy" id="1245469"/>
    <lineage>
        <taxon>Bacteria</taxon>
        <taxon>Pseudomonadati</taxon>
        <taxon>Pseudomonadota</taxon>
        <taxon>Alphaproteobacteria</taxon>
        <taxon>Hyphomicrobiales</taxon>
        <taxon>Nitrobacteraceae</taxon>
        <taxon>Bradyrhizobium</taxon>
    </lineage>
</organism>
<dbReference type="eggNOG" id="COG2913">
    <property type="taxonomic scope" value="Bacteria"/>
</dbReference>
<reference evidence="5 6" key="1">
    <citation type="journal article" date="2013" name="Appl. Environ. Microbiol.">
        <title>Genome analysis suggests that the soil oligotrophic bacterium Agromonas oligotrophica (Bradyrhizobium oligotrophicum) is a nitrogen-fixing symbiont of Aeschynomene indica.</title>
        <authorList>
            <person name="Okubo T."/>
            <person name="Fukushima S."/>
            <person name="Itakura M."/>
            <person name="Oshima K."/>
            <person name="Longtonglang A."/>
            <person name="Teaumroong N."/>
            <person name="Mitsui H."/>
            <person name="Hattori M."/>
            <person name="Hattori R."/>
            <person name="Hattori T."/>
            <person name="Minamisawa K."/>
        </authorList>
    </citation>
    <scope>NUCLEOTIDE SEQUENCE [LARGE SCALE GENOMIC DNA]</scope>
    <source>
        <strain evidence="5 6">S58</strain>
    </source>
</reference>
<dbReference type="KEGG" id="aol:S58_33280"/>
<keyword evidence="3" id="KW-0998">Cell outer membrane</keyword>
<proteinExistence type="predicted"/>
<evidence type="ECO:0000313" key="5">
    <source>
        <dbReference type="EMBL" id="BAM89325.1"/>
    </source>
</evidence>
<evidence type="ECO:0000259" key="4">
    <source>
        <dbReference type="Pfam" id="PF04355"/>
    </source>
</evidence>
<dbReference type="PATRIC" id="fig|1245469.3.peg.3403"/>
<dbReference type="InterPro" id="IPR026592">
    <property type="entry name" value="BamE"/>
</dbReference>